<evidence type="ECO:0000256" key="5">
    <source>
        <dbReference type="SAM" id="SignalP"/>
    </source>
</evidence>
<dbReference type="GO" id="GO:0000272">
    <property type="term" value="P:polysaccharide catabolic process"/>
    <property type="evidence" value="ECO:0007669"/>
    <property type="project" value="InterPro"/>
</dbReference>
<dbReference type="InterPro" id="IPR052066">
    <property type="entry name" value="Glycosphingolipid_Hydrolases"/>
</dbReference>
<dbReference type="InterPro" id="IPR017853">
    <property type="entry name" value="GH"/>
</dbReference>
<dbReference type="GO" id="GO:0016042">
    <property type="term" value="P:lipid catabolic process"/>
    <property type="evidence" value="ECO:0007669"/>
    <property type="project" value="UniProtKB-ARBA"/>
</dbReference>
<evidence type="ECO:0000256" key="2">
    <source>
        <dbReference type="ARBA" id="ARBA00022801"/>
    </source>
</evidence>
<dbReference type="EMBL" id="VFML01000001">
    <property type="protein sequence ID" value="TQJ02040.1"/>
    <property type="molecule type" value="Genomic_DNA"/>
</dbReference>
<dbReference type="GO" id="GO:1901136">
    <property type="term" value="P:carbohydrate derivative catabolic process"/>
    <property type="evidence" value="ECO:0007669"/>
    <property type="project" value="UniProtKB-ARBA"/>
</dbReference>
<feature type="chain" id="PRO_5021841575" evidence="5">
    <location>
        <begin position="27"/>
        <end position="477"/>
    </location>
</feature>
<accession>A0A542DG49</accession>
<evidence type="ECO:0000313" key="9">
    <source>
        <dbReference type="Proteomes" id="UP000320876"/>
    </source>
</evidence>
<proteinExistence type="inferred from homology"/>
<comment type="caution">
    <text evidence="8">The sequence shown here is derived from an EMBL/GenBank/DDBJ whole genome shotgun (WGS) entry which is preliminary data.</text>
</comment>
<keyword evidence="5" id="KW-0732">Signal</keyword>
<dbReference type="Gene3D" id="3.20.20.80">
    <property type="entry name" value="Glycosidases"/>
    <property type="match status" value="1"/>
</dbReference>
<dbReference type="InterPro" id="IPR041036">
    <property type="entry name" value="GH5_C"/>
</dbReference>
<dbReference type="Pfam" id="PF00150">
    <property type="entry name" value="Cellulase"/>
    <property type="match status" value="1"/>
</dbReference>
<keyword evidence="3 4" id="KW-0326">Glycosidase</keyword>
<keyword evidence="9" id="KW-1185">Reference proteome</keyword>
<dbReference type="Proteomes" id="UP000320876">
    <property type="component" value="Unassembled WGS sequence"/>
</dbReference>
<sequence length="477" mass="51947">MRRWGGILGVLVVLAGSLVATPAVTAAAPAPVTGPGRLSVDGRWLVDEQGRRVLLHGVNNVDKKAPYIEPGDGFTVTARDAALLAGHGFNTVRLGVSFDGLMPRRGEVDHGYLDRIARTVRTLGEAGIWVLLDNHQDGLSKVWGGNGFPPWSLHARPRWWEPKLEFPLYYVLPSMKAGWDEVWDNSHGVLDYLGDALAALAERVDEDPAVLGIELLNEPWPGSAALSCFPAGCPAFDRKYQAAHERLTARIRAAAPEMPVFWEPNLTWNQMMPTRLAQPPLTPPLADDRVAFSFHDYCIPSQAAIYLGLPEQLRALCPAQQEITWSNADAFLGRTGIPALLTEFGDGDPTVLGDTLEHADARFIGWQYWHYQSVSGSEPGTDPFTGELGRKLVRTYPRATAGTPTELSFDPANGNFSYTYAADGGPARTEIYVSDLHYPRGYEVSVTGGTVTSEPGAPLVLVRAEEAGQVTVSIRSR</sequence>
<dbReference type="Gene3D" id="2.60.40.1180">
    <property type="entry name" value="Golgi alpha-mannosidase II"/>
    <property type="match status" value="1"/>
</dbReference>
<keyword evidence="2 4" id="KW-0378">Hydrolase</keyword>
<feature type="signal peptide" evidence="5">
    <location>
        <begin position="1"/>
        <end position="26"/>
    </location>
</feature>
<dbReference type="InterPro" id="IPR013780">
    <property type="entry name" value="Glyco_hydro_b"/>
</dbReference>
<dbReference type="RefSeq" id="WP_211357991.1">
    <property type="nucleotide sequence ID" value="NZ_VFML01000001.1"/>
</dbReference>
<evidence type="ECO:0000256" key="1">
    <source>
        <dbReference type="ARBA" id="ARBA00005641"/>
    </source>
</evidence>
<gene>
    <name evidence="8" type="ORF">FB471_1757</name>
</gene>
<evidence type="ECO:0000256" key="4">
    <source>
        <dbReference type="RuleBase" id="RU361153"/>
    </source>
</evidence>
<name>A0A542DG49_AMYCI</name>
<dbReference type="Pfam" id="PF18564">
    <property type="entry name" value="Glyco_hydro_5_C"/>
    <property type="match status" value="1"/>
</dbReference>
<protein>
    <submittedName>
        <fullName evidence="8">Endoglycoceramidase</fullName>
    </submittedName>
</protein>
<dbReference type="GO" id="GO:0004553">
    <property type="term" value="F:hydrolase activity, hydrolyzing O-glycosyl compounds"/>
    <property type="evidence" value="ECO:0007669"/>
    <property type="project" value="InterPro"/>
</dbReference>
<dbReference type="AlphaFoldDB" id="A0A542DG49"/>
<reference evidence="8 9" key="1">
    <citation type="submission" date="2019-06" db="EMBL/GenBank/DDBJ databases">
        <title>Sequencing the genomes of 1000 actinobacteria strains.</title>
        <authorList>
            <person name="Klenk H.-P."/>
        </authorList>
    </citation>
    <scope>NUCLEOTIDE SEQUENCE [LARGE SCALE GENOMIC DNA]</scope>
    <source>
        <strain evidence="8 9">DSM 45679</strain>
    </source>
</reference>
<evidence type="ECO:0000256" key="3">
    <source>
        <dbReference type="ARBA" id="ARBA00023295"/>
    </source>
</evidence>
<dbReference type="SUPFAM" id="SSF51445">
    <property type="entry name" value="(Trans)glycosidases"/>
    <property type="match status" value="1"/>
</dbReference>
<evidence type="ECO:0000259" key="6">
    <source>
        <dbReference type="Pfam" id="PF00150"/>
    </source>
</evidence>
<feature type="domain" description="Glycoside hydrolase family 5" evidence="6">
    <location>
        <begin position="48"/>
        <end position="371"/>
    </location>
</feature>
<evidence type="ECO:0000259" key="7">
    <source>
        <dbReference type="Pfam" id="PF18564"/>
    </source>
</evidence>
<comment type="similarity">
    <text evidence="1 4">Belongs to the glycosyl hydrolase 5 (cellulase A) family.</text>
</comment>
<dbReference type="PANTHER" id="PTHR31308">
    <property type="match status" value="1"/>
</dbReference>
<organism evidence="8 9">
    <name type="scientific">Amycolatopsis cihanbeyliensis</name>
    <dbReference type="NCBI Taxonomy" id="1128664"/>
    <lineage>
        <taxon>Bacteria</taxon>
        <taxon>Bacillati</taxon>
        <taxon>Actinomycetota</taxon>
        <taxon>Actinomycetes</taxon>
        <taxon>Pseudonocardiales</taxon>
        <taxon>Pseudonocardiaceae</taxon>
        <taxon>Amycolatopsis</taxon>
    </lineage>
</organism>
<feature type="domain" description="Glycoside hydrolase family 5 C-terminal" evidence="7">
    <location>
        <begin position="394"/>
        <end position="474"/>
    </location>
</feature>
<evidence type="ECO:0000313" key="8">
    <source>
        <dbReference type="EMBL" id="TQJ02040.1"/>
    </source>
</evidence>
<dbReference type="InterPro" id="IPR001547">
    <property type="entry name" value="Glyco_hydro_5"/>
</dbReference>
<dbReference type="PANTHER" id="PTHR31308:SF3">
    <property type="entry name" value="ENDOGLYCOCERAMIDASE"/>
    <property type="match status" value="1"/>
</dbReference>